<dbReference type="PANTHER" id="PTHR43245">
    <property type="entry name" value="BIFUNCTIONAL POLYMYXIN RESISTANCE PROTEIN ARNA"/>
    <property type="match status" value="1"/>
</dbReference>
<sequence>MAKPLTVLVTGADGMLGTHVRGYFHGLEDLQVRSAGRAAFESGSLNELVKDCDAVIHLAGMNRGEDEVVAATNIRLTEQLIQALEAAGSAAHVLFSSSTHIERDTPYGASKREAAVRLAAWAEKSGGRFANVILPGVFGEGGKPYYNSVVATFCHQLATGETPTPHSDSPIEQIHAQEVARHFETILREGQTGDIRVKGTELTVFGLLSTLQEMKQLYAQHIIPDLREGFRRDLFNTYRSFLYPQHYPVPLTLHTDPRGSLFEAIKSPNGGQAFMSTTHPGITRGNHYHTRKVERFLVSGGEAEIKLRHLFGSEVQTFRVSGDTPSYVDIPTLHTHNITNVGDSTLLTLFWTNELFDPQNPDQYPEMVEQA</sequence>
<dbReference type="InterPro" id="IPR050177">
    <property type="entry name" value="Lipid_A_modif_metabolic_enz"/>
</dbReference>
<keyword evidence="4" id="KW-1185">Reference proteome</keyword>
<accession>A0ABP9VDU8</accession>
<feature type="domain" description="Capsular polysaccharide assembling protein CapF C-terminal" evidence="2">
    <location>
        <begin position="254"/>
        <end position="364"/>
    </location>
</feature>
<feature type="domain" description="NAD-dependent epimerase/dehydratase" evidence="1">
    <location>
        <begin position="7"/>
        <end position="192"/>
    </location>
</feature>
<name>A0ABP9VDU8_9DEIO</name>
<dbReference type="Pfam" id="PF01370">
    <property type="entry name" value="Epimerase"/>
    <property type="match status" value="1"/>
</dbReference>
<protein>
    <submittedName>
        <fullName evidence="3">UDP-2-acetamido-2,6-beta-L-arabino-hexul-4-ose reductase</fullName>
    </submittedName>
</protein>
<dbReference type="Gene3D" id="3.40.50.720">
    <property type="entry name" value="NAD(P)-binding Rossmann-like Domain"/>
    <property type="match status" value="1"/>
</dbReference>
<evidence type="ECO:0000313" key="4">
    <source>
        <dbReference type="Proteomes" id="UP001458946"/>
    </source>
</evidence>
<dbReference type="InterPro" id="IPR001509">
    <property type="entry name" value="Epimerase_deHydtase"/>
</dbReference>
<dbReference type="SUPFAM" id="SSF51735">
    <property type="entry name" value="NAD(P)-binding Rossmann-fold domains"/>
    <property type="match status" value="1"/>
</dbReference>
<dbReference type="SUPFAM" id="SSF51182">
    <property type="entry name" value="RmlC-like cupins"/>
    <property type="match status" value="1"/>
</dbReference>
<reference evidence="3 4" key="1">
    <citation type="submission" date="2024-02" db="EMBL/GenBank/DDBJ databases">
        <title>Deinococcus xinjiangensis NBRC 107630.</title>
        <authorList>
            <person name="Ichikawa N."/>
            <person name="Katano-Makiyama Y."/>
            <person name="Hidaka K."/>
        </authorList>
    </citation>
    <scope>NUCLEOTIDE SEQUENCE [LARGE SCALE GENOMIC DNA]</scope>
    <source>
        <strain evidence="3 4">NBRC 107630</strain>
    </source>
</reference>
<dbReference type="PANTHER" id="PTHR43245:SF55">
    <property type="entry name" value="NAD(P)-BINDING DOMAIN-CONTAINING PROTEIN"/>
    <property type="match status" value="1"/>
</dbReference>
<evidence type="ECO:0000259" key="2">
    <source>
        <dbReference type="Pfam" id="PF14667"/>
    </source>
</evidence>
<dbReference type="InterPro" id="IPR011051">
    <property type="entry name" value="RmlC_Cupin_sf"/>
</dbReference>
<proteinExistence type="predicted"/>
<dbReference type="RefSeq" id="WP_353543374.1">
    <property type="nucleotide sequence ID" value="NZ_BAABRN010000048.1"/>
</dbReference>
<evidence type="ECO:0000313" key="3">
    <source>
        <dbReference type="EMBL" id="GAA5503402.1"/>
    </source>
</evidence>
<dbReference type="InterPro" id="IPR029303">
    <property type="entry name" value="CapF_C"/>
</dbReference>
<evidence type="ECO:0000259" key="1">
    <source>
        <dbReference type="Pfam" id="PF01370"/>
    </source>
</evidence>
<dbReference type="Pfam" id="PF14667">
    <property type="entry name" value="Polysacc_synt_C"/>
    <property type="match status" value="1"/>
</dbReference>
<dbReference type="EMBL" id="BAABRN010000048">
    <property type="protein sequence ID" value="GAA5503402.1"/>
    <property type="molecule type" value="Genomic_DNA"/>
</dbReference>
<comment type="caution">
    <text evidence="3">The sequence shown here is derived from an EMBL/GenBank/DDBJ whole genome shotgun (WGS) entry which is preliminary data.</text>
</comment>
<dbReference type="InterPro" id="IPR014710">
    <property type="entry name" value="RmlC-like_jellyroll"/>
</dbReference>
<gene>
    <name evidence="3" type="primary">wbjC</name>
    <name evidence="3" type="ORF">Dxin01_03159</name>
</gene>
<dbReference type="CDD" id="cd07007">
    <property type="entry name" value="cupin_CapF-like_C"/>
    <property type="match status" value="1"/>
</dbReference>
<dbReference type="Gene3D" id="2.60.120.10">
    <property type="entry name" value="Jelly Rolls"/>
    <property type="match status" value="1"/>
</dbReference>
<dbReference type="Proteomes" id="UP001458946">
    <property type="component" value="Unassembled WGS sequence"/>
</dbReference>
<organism evidence="3 4">
    <name type="scientific">Deinococcus xinjiangensis</name>
    <dbReference type="NCBI Taxonomy" id="457454"/>
    <lineage>
        <taxon>Bacteria</taxon>
        <taxon>Thermotogati</taxon>
        <taxon>Deinococcota</taxon>
        <taxon>Deinococci</taxon>
        <taxon>Deinococcales</taxon>
        <taxon>Deinococcaceae</taxon>
        <taxon>Deinococcus</taxon>
    </lineage>
</organism>
<dbReference type="InterPro" id="IPR036291">
    <property type="entry name" value="NAD(P)-bd_dom_sf"/>
</dbReference>